<accession>A0A653DHD3</accession>
<dbReference type="PRINTS" id="PR00799">
    <property type="entry name" value="TRANSAMINASE"/>
</dbReference>
<proteinExistence type="predicted"/>
<evidence type="ECO:0000313" key="13">
    <source>
        <dbReference type="EMBL" id="VEN59277.1"/>
    </source>
</evidence>
<keyword evidence="5" id="KW-0808">Transferase</keyword>
<dbReference type="GO" id="GO:0005739">
    <property type="term" value="C:mitochondrion"/>
    <property type="evidence" value="ECO:0007669"/>
    <property type="project" value="TreeGrafter"/>
</dbReference>
<evidence type="ECO:0000256" key="3">
    <source>
        <dbReference type="ARBA" id="ARBA00012753"/>
    </source>
</evidence>
<evidence type="ECO:0000256" key="1">
    <source>
        <dbReference type="ARBA" id="ARBA00001933"/>
    </source>
</evidence>
<evidence type="ECO:0000256" key="10">
    <source>
        <dbReference type="ARBA" id="ARBA00042867"/>
    </source>
</evidence>
<protein>
    <recommendedName>
        <fullName evidence="7">Aspartate aminotransferase, mitochondrial</fullName>
        <ecNumber evidence="3">2.6.1.1</ecNumber>
    </recommendedName>
    <alternativeName>
        <fullName evidence="8">Kynurenine aminotransferase 4</fullName>
    </alternativeName>
    <alternativeName>
        <fullName evidence="11">Kynurenine aminotransferase IV</fullName>
    </alternativeName>
    <alternativeName>
        <fullName evidence="10">Kynurenine--oxoglutarate transaminase 4</fullName>
    </alternativeName>
    <alternativeName>
        <fullName evidence="9">Kynurenine--oxoglutarate transaminase IV</fullName>
    </alternativeName>
</protein>
<evidence type="ECO:0000256" key="4">
    <source>
        <dbReference type="ARBA" id="ARBA00022576"/>
    </source>
</evidence>
<evidence type="ECO:0000313" key="14">
    <source>
        <dbReference type="Proteomes" id="UP000410492"/>
    </source>
</evidence>
<dbReference type="AlphaFoldDB" id="A0A653DHD3"/>
<comment type="subunit">
    <text evidence="2">Homodimer.</text>
</comment>
<dbReference type="EC" id="2.6.1.1" evidence="3"/>
<evidence type="ECO:0000259" key="12">
    <source>
        <dbReference type="Pfam" id="PF00155"/>
    </source>
</evidence>
<dbReference type="Gene3D" id="3.90.1150.10">
    <property type="entry name" value="Aspartate Aminotransferase, domain 1"/>
    <property type="match status" value="1"/>
</dbReference>
<evidence type="ECO:0000256" key="8">
    <source>
        <dbReference type="ARBA" id="ARBA00041257"/>
    </source>
</evidence>
<keyword evidence="6" id="KW-0663">Pyridoxal phosphate</keyword>
<evidence type="ECO:0000256" key="11">
    <source>
        <dbReference type="ARBA" id="ARBA00042891"/>
    </source>
</evidence>
<dbReference type="GO" id="GO:0030170">
    <property type="term" value="F:pyridoxal phosphate binding"/>
    <property type="evidence" value="ECO:0007669"/>
    <property type="project" value="InterPro"/>
</dbReference>
<organism evidence="13 14">
    <name type="scientific">Callosobruchus maculatus</name>
    <name type="common">Southern cowpea weevil</name>
    <name type="synonym">Pulse bruchid</name>
    <dbReference type="NCBI Taxonomy" id="64391"/>
    <lineage>
        <taxon>Eukaryota</taxon>
        <taxon>Metazoa</taxon>
        <taxon>Ecdysozoa</taxon>
        <taxon>Arthropoda</taxon>
        <taxon>Hexapoda</taxon>
        <taxon>Insecta</taxon>
        <taxon>Pterygota</taxon>
        <taxon>Neoptera</taxon>
        <taxon>Endopterygota</taxon>
        <taxon>Coleoptera</taxon>
        <taxon>Polyphaga</taxon>
        <taxon>Cucujiformia</taxon>
        <taxon>Chrysomeloidea</taxon>
        <taxon>Chrysomelidae</taxon>
        <taxon>Bruchinae</taxon>
        <taxon>Bruchini</taxon>
        <taxon>Callosobruchus</taxon>
    </lineage>
</organism>
<sequence>MVTQMEQIIRKTYSSPPIHGSRIVIEVLNDEKLRLLWFEEVKKMSKRLKDMRIALKESLEKAGSKHNWDHVVNQIGMFCFSKMTPEQVKKITEDFHIYLLANGRISLAGLNTKNIDYVANAIHEVTK</sequence>
<keyword evidence="4" id="KW-0032">Aminotransferase</keyword>
<gene>
    <name evidence="13" type="ORF">CALMAC_LOCUS17356</name>
</gene>
<dbReference type="GO" id="GO:0004069">
    <property type="term" value="F:L-aspartate:2-oxoglutarate aminotransferase activity"/>
    <property type="evidence" value="ECO:0007669"/>
    <property type="project" value="UniProtKB-EC"/>
</dbReference>
<dbReference type="InterPro" id="IPR004839">
    <property type="entry name" value="Aminotransferase_I/II_large"/>
</dbReference>
<dbReference type="InterPro" id="IPR000796">
    <property type="entry name" value="Asp_trans"/>
</dbReference>
<dbReference type="InterPro" id="IPR015422">
    <property type="entry name" value="PyrdxlP-dep_Trfase_small"/>
</dbReference>
<evidence type="ECO:0000256" key="2">
    <source>
        <dbReference type="ARBA" id="ARBA00011738"/>
    </source>
</evidence>
<dbReference type="Pfam" id="PF00155">
    <property type="entry name" value="Aminotran_1_2"/>
    <property type="match status" value="1"/>
</dbReference>
<evidence type="ECO:0000256" key="5">
    <source>
        <dbReference type="ARBA" id="ARBA00022679"/>
    </source>
</evidence>
<keyword evidence="14" id="KW-1185">Reference proteome</keyword>
<dbReference type="EMBL" id="CAACVG010011961">
    <property type="protein sequence ID" value="VEN59277.1"/>
    <property type="molecule type" value="Genomic_DNA"/>
</dbReference>
<evidence type="ECO:0000256" key="9">
    <source>
        <dbReference type="ARBA" id="ARBA00041746"/>
    </source>
</evidence>
<reference evidence="13 14" key="1">
    <citation type="submission" date="2019-01" db="EMBL/GenBank/DDBJ databases">
        <authorList>
            <person name="Sayadi A."/>
        </authorList>
    </citation>
    <scope>NUCLEOTIDE SEQUENCE [LARGE SCALE GENOMIC DNA]</scope>
</reference>
<dbReference type="GO" id="GO:0006520">
    <property type="term" value="P:amino acid metabolic process"/>
    <property type="evidence" value="ECO:0007669"/>
    <property type="project" value="InterPro"/>
</dbReference>
<dbReference type="InterPro" id="IPR015424">
    <property type="entry name" value="PyrdxlP-dep_Trfase"/>
</dbReference>
<dbReference type="SUPFAM" id="SSF53383">
    <property type="entry name" value="PLP-dependent transferases"/>
    <property type="match status" value="1"/>
</dbReference>
<feature type="domain" description="Aminotransferase class I/classII large" evidence="12">
    <location>
        <begin position="2"/>
        <end position="122"/>
    </location>
</feature>
<dbReference type="PANTHER" id="PTHR11879:SF22">
    <property type="entry name" value="ASPARTATE AMINOTRANSFERASE, MITOCHONDRIAL"/>
    <property type="match status" value="1"/>
</dbReference>
<evidence type="ECO:0000256" key="6">
    <source>
        <dbReference type="ARBA" id="ARBA00022898"/>
    </source>
</evidence>
<evidence type="ECO:0000256" key="7">
    <source>
        <dbReference type="ARBA" id="ARBA00040891"/>
    </source>
</evidence>
<dbReference type="PANTHER" id="PTHR11879">
    <property type="entry name" value="ASPARTATE AMINOTRANSFERASE"/>
    <property type="match status" value="1"/>
</dbReference>
<dbReference type="OrthoDB" id="6708311at2759"/>
<name>A0A653DHD3_CALMS</name>
<dbReference type="Proteomes" id="UP000410492">
    <property type="component" value="Unassembled WGS sequence"/>
</dbReference>
<comment type="cofactor">
    <cofactor evidence="1">
        <name>pyridoxal 5'-phosphate</name>
        <dbReference type="ChEBI" id="CHEBI:597326"/>
    </cofactor>
</comment>